<organism evidence="2 3">
    <name type="scientific">Kibdelosporangium banguiense</name>
    <dbReference type="NCBI Taxonomy" id="1365924"/>
    <lineage>
        <taxon>Bacteria</taxon>
        <taxon>Bacillati</taxon>
        <taxon>Actinomycetota</taxon>
        <taxon>Actinomycetes</taxon>
        <taxon>Pseudonocardiales</taxon>
        <taxon>Pseudonocardiaceae</taxon>
        <taxon>Kibdelosporangium</taxon>
    </lineage>
</organism>
<sequence>MAAARAGRLVLLMLAAVLMAVGISVSPHAIVSAPSDESKDATIQHEVVVSAIPPGRVMGRPVADPTLLKVQSSAEFTLQPSAGPMLARLGVVHEDGPQVTREAQLPATGNRAPPV</sequence>
<evidence type="ECO:0000313" key="2">
    <source>
        <dbReference type="EMBL" id="MBP2325148.1"/>
    </source>
</evidence>
<comment type="caution">
    <text evidence="2">The sequence shown here is derived from an EMBL/GenBank/DDBJ whole genome shotgun (WGS) entry which is preliminary data.</text>
</comment>
<keyword evidence="3" id="KW-1185">Reference proteome</keyword>
<keyword evidence="1" id="KW-0732">Signal</keyword>
<dbReference type="RefSeq" id="WP_209642387.1">
    <property type="nucleotide sequence ID" value="NZ_JAGINW010000001.1"/>
</dbReference>
<evidence type="ECO:0000256" key="1">
    <source>
        <dbReference type="SAM" id="SignalP"/>
    </source>
</evidence>
<name>A0ABS4TMJ8_9PSEU</name>
<reference evidence="2 3" key="1">
    <citation type="submission" date="2021-03" db="EMBL/GenBank/DDBJ databases">
        <title>Sequencing the genomes of 1000 actinobacteria strains.</title>
        <authorList>
            <person name="Klenk H.-P."/>
        </authorList>
    </citation>
    <scope>NUCLEOTIDE SEQUENCE [LARGE SCALE GENOMIC DNA]</scope>
    <source>
        <strain evidence="2 3">DSM 46670</strain>
    </source>
</reference>
<feature type="signal peptide" evidence="1">
    <location>
        <begin position="1"/>
        <end position="29"/>
    </location>
</feature>
<evidence type="ECO:0000313" key="3">
    <source>
        <dbReference type="Proteomes" id="UP001519332"/>
    </source>
</evidence>
<evidence type="ECO:0008006" key="4">
    <source>
        <dbReference type="Google" id="ProtNLM"/>
    </source>
</evidence>
<gene>
    <name evidence="2" type="ORF">JOF56_005533</name>
</gene>
<proteinExistence type="predicted"/>
<dbReference type="EMBL" id="JAGINW010000001">
    <property type="protein sequence ID" value="MBP2325148.1"/>
    <property type="molecule type" value="Genomic_DNA"/>
</dbReference>
<accession>A0ABS4TMJ8</accession>
<protein>
    <recommendedName>
        <fullName evidence="4">SAF domain-containing protein</fullName>
    </recommendedName>
</protein>
<dbReference type="Proteomes" id="UP001519332">
    <property type="component" value="Unassembled WGS sequence"/>
</dbReference>
<feature type="chain" id="PRO_5046543848" description="SAF domain-containing protein" evidence="1">
    <location>
        <begin position="30"/>
        <end position="115"/>
    </location>
</feature>